<feature type="region of interest" description="Disordered" evidence="4">
    <location>
        <begin position="1"/>
        <end position="34"/>
    </location>
</feature>
<comment type="caution">
    <text evidence="5">The sequence shown here is derived from an EMBL/GenBank/DDBJ whole genome shotgun (WGS) entry which is preliminary data.</text>
</comment>
<reference evidence="5 6" key="1">
    <citation type="journal article" date="2019" name="Plant Biotechnol. J.">
        <title>The red bayberry genome and genetic basis of sex determination.</title>
        <authorList>
            <person name="Jia H.M."/>
            <person name="Jia H.J."/>
            <person name="Cai Q.L."/>
            <person name="Wang Y."/>
            <person name="Zhao H.B."/>
            <person name="Yang W.F."/>
            <person name="Wang G.Y."/>
            <person name="Li Y.H."/>
            <person name="Zhan D.L."/>
            <person name="Shen Y.T."/>
            <person name="Niu Q.F."/>
            <person name="Chang L."/>
            <person name="Qiu J."/>
            <person name="Zhao L."/>
            <person name="Xie H.B."/>
            <person name="Fu W.Y."/>
            <person name="Jin J."/>
            <person name="Li X.W."/>
            <person name="Jiao Y."/>
            <person name="Zhou C.C."/>
            <person name="Tu T."/>
            <person name="Chai C.Y."/>
            <person name="Gao J.L."/>
            <person name="Fan L.J."/>
            <person name="van de Weg E."/>
            <person name="Wang J.Y."/>
            <person name="Gao Z.S."/>
        </authorList>
    </citation>
    <scope>NUCLEOTIDE SEQUENCE [LARGE SCALE GENOMIC DNA]</scope>
    <source>
        <tissue evidence="5">Leaves</tissue>
    </source>
</reference>
<protein>
    <recommendedName>
        <fullName evidence="7">mTERF domain-containing protein 1, mitochondrial</fullName>
    </recommendedName>
</protein>
<proteinExistence type="inferred from homology"/>
<gene>
    <name evidence="5" type="ORF">CJ030_MR7G011547</name>
</gene>
<evidence type="ECO:0000256" key="2">
    <source>
        <dbReference type="ARBA" id="ARBA00022472"/>
    </source>
</evidence>
<evidence type="ECO:0000313" key="5">
    <source>
        <dbReference type="EMBL" id="KAB1207226.1"/>
    </source>
</evidence>
<keyword evidence="2" id="KW-0804">Transcription</keyword>
<dbReference type="GO" id="GO:0006353">
    <property type="term" value="P:DNA-templated transcription termination"/>
    <property type="evidence" value="ECO:0007669"/>
    <property type="project" value="UniProtKB-KW"/>
</dbReference>
<dbReference type="InterPro" id="IPR038538">
    <property type="entry name" value="MTERF_sf"/>
</dbReference>
<dbReference type="AlphaFoldDB" id="A0A6A1V4T6"/>
<evidence type="ECO:0000256" key="4">
    <source>
        <dbReference type="SAM" id="MobiDB-lite"/>
    </source>
</evidence>
<keyword evidence="6" id="KW-1185">Reference proteome</keyword>
<sequence>MLQTLSLPTLPSSSNFKSNSNHNPNSLPRSANPKPLYLKFRTSHREKLRYLKALRILENNSKPPSPDTVAHVLATVHFLKSKGFTESDFPRLAFLCPQLFSSTFEPTDIAPVFDFLATELPASPEQSRGLILRCPHILFSDVEFCLRPTLDYLRQLGIENLSSPSNLKAHLLNTRAEKLREKIGFLESVGFSHDEAARACVRLPAIFGYSLDNNLWPKFKYLVEEMERSVEELKRFPQYFGFSLEKRIAPRHLHLKERNVRLPLNRMLLWGDVKFYAKWK</sequence>
<keyword evidence="3" id="KW-0809">Transit peptide</keyword>
<evidence type="ECO:0000256" key="3">
    <source>
        <dbReference type="ARBA" id="ARBA00022946"/>
    </source>
</evidence>
<dbReference type="GO" id="GO:0003676">
    <property type="term" value="F:nucleic acid binding"/>
    <property type="evidence" value="ECO:0007669"/>
    <property type="project" value="InterPro"/>
</dbReference>
<dbReference type="PANTHER" id="PTHR13068:SF139">
    <property type="entry name" value="TRANSCRIPTION TERMINATION FACTOR MTEF1, CHLOROPLASTIC"/>
    <property type="match status" value="1"/>
</dbReference>
<dbReference type="EMBL" id="RXIC02000025">
    <property type="protein sequence ID" value="KAB1207226.1"/>
    <property type="molecule type" value="Genomic_DNA"/>
</dbReference>
<evidence type="ECO:0008006" key="7">
    <source>
        <dbReference type="Google" id="ProtNLM"/>
    </source>
</evidence>
<dbReference type="Gene3D" id="1.25.70.10">
    <property type="entry name" value="Transcription termination factor 3, mitochondrial"/>
    <property type="match status" value="1"/>
</dbReference>
<feature type="compositionally biased region" description="Low complexity" evidence="4">
    <location>
        <begin position="1"/>
        <end position="26"/>
    </location>
</feature>
<comment type="similarity">
    <text evidence="1">Belongs to the mTERF family.</text>
</comment>
<accession>A0A6A1V4T6</accession>
<dbReference type="SMART" id="SM00733">
    <property type="entry name" value="Mterf"/>
    <property type="match status" value="5"/>
</dbReference>
<evidence type="ECO:0000256" key="1">
    <source>
        <dbReference type="ARBA" id="ARBA00007692"/>
    </source>
</evidence>
<keyword evidence="2" id="KW-0806">Transcription termination</keyword>
<dbReference type="InterPro" id="IPR003690">
    <property type="entry name" value="MTERF"/>
</dbReference>
<name>A0A6A1V4T6_9ROSI</name>
<evidence type="ECO:0000313" key="6">
    <source>
        <dbReference type="Proteomes" id="UP000516437"/>
    </source>
</evidence>
<keyword evidence="2" id="KW-0805">Transcription regulation</keyword>
<dbReference type="PANTHER" id="PTHR13068">
    <property type="entry name" value="CGI-12 PROTEIN-RELATED"/>
    <property type="match status" value="1"/>
</dbReference>
<dbReference type="Pfam" id="PF02536">
    <property type="entry name" value="mTERF"/>
    <property type="match status" value="1"/>
</dbReference>
<dbReference type="Proteomes" id="UP000516437">
    <property type="component" value="Chromosome 7"/>
</dbReference>
<dbReference type="OrthoDB" id="637682at2759"/>
<organism evidence="5 6">
    <name type="scientific">Morella rubra</name>
    <name type="common">Chinese bayberry</name>
    <dbReference type="NCBI Taxonomy" id="262757"/>
    <lineage>
        <taxon>Eukaryota</taxon>
        <taxon>Viridiplantae</taxon>
        <taxon>Streptophyta</taxon>
        <taxon>Embryophyta</taxon>
        <taxon>Tracheophyta</taxon>
        <taxon>Spermatophyta</taxon>
        <taxon>Magnoliopsida</taxon>
        <taxon>eudicotyledons</taxon>
        <taxon>Gunneridae</taxon>
        <taxon>Pentapetalae</taxon>
        <taxon>rosids</taxon>
        <taxon>fabids</taxon>
        <taxon>Fagales</taxon>
        <taxon>Myricaceae</taxon>
        <taxon>Morella</taxon>
    </lineage>
</organism>